<protein>
    <submittedName>
        <fullName evidence="1">Glycosyltransferase family 2 protein</fullName>
    </submittedName>
</protein>
<gene>
    <name evidence="1" type="ORF">HKB16_13175</name>
</gene>
<sequence length="68" mass="7946">DGHKEVSLSSAILHGLFRFIKMYIIKRGFLDGRHGLVLAILSANTTFTRYADLWLRSYLRQHNKQSKR</sequence>
<dbReference type="EMBL" id="JABCLB010001181">
    <property type="protein sequence ID" value="NMU83841.1"/>
    <property type="molecule type" value="Genomic_DNA"/>
</dbReference>
<proteinExistence type="predicted"/>
<keyword evidence="1" id="KW-0808">Transferase</keyword>
<name>A0A7Y0XCI5_VIBPH</name>
<organism evidence="1 2">
    <name type="scientific">Vibrio parahaemolyticus</name>
    <dbReference type="NCBI Taxonomy" id="670"/>
    <lineage>
        <taxon>Bacteria</taxon>
        <taxon>Pseudomonadati</taxon>
        <taxon>Pseudomonadota</taxon>
        <taxon>Gammaproteobacteria</taxon>
        <taxon>Vibrionales</taxon>
        <taxon>Vibrionaceae</taxon>
        <taxon>Vibrio</taxon>
    </lineage>
</organism>
<feature type="non-terminal residue" evidence="1">
    <location>
        <position position="1"/>
    </location>
</feature>
<dbReference type="GO" id="GO:0016740">
    <property type="term" value="F:transferase activity"/>
    <property type="evidence" value="ECO:0007669"/>
    <property type="project" value="UniProtKB-KW"/>
</dbReference>
<reference evidence="1 2" key="1">
    <citation type="submission" date="2020-04" db="EMBL/GenBank/DDBJ databases">
        <title>Whole-genome sequencing of Vibrio spp. from China reveals different genetic environments of blaCTX-M-14 among diverse lineages.</title>
        <authorList>
            <person name="Zheng Z."/>
            <person name="Ye L."/>
            <person name="Chen S."/>
        </authorList>
    </citation>
    <scope>NUCLEOTIDE SEQUENCE [LARGE SCALE GENOMIC DNA]</scope>
    <source>
        <strain evidence="1 2">Vb0551</strain>
    </source>
</reference>
<comment type="caution">
    <text evidence="1">The sequence shown here is derived from an EMBL/GenBank/DDBJ whole genome shotgun (WGS) entry which is preliminary data.</text>
</comment>
<dbReference type="Proteomes" id="UP000518904">
    <property type="component" value="Unassembled WGS sequence"/>
</dbReference>
<dbReference type="AlphaFoldDB" id="A0A7Y0XCI5"/>
<evidence type="ECO:0000313" key="2">
    <source>
        <dbReference type="Proteomes" id="UP000518904"/>
    </source>
</evidence>
<evidence type="ECO:0000313" key="1">
    <source>
        <dbReference type="EMBL" id="NMU83841.1"/>
    </source>
</evidence>
<accession>A0A7Y0XCI5</accession>